<dbReference type="InterPro" id="IPR024571">
    <property type="entry name" value="ERAP1-like_C_dom"/>
</dbReference>
<dbReference type="RefSeq" id="WP_344032699.1">
    <property type="nucleotide sequence ID" value="NZ_BAAAOB010000003.1"/>
</dbReference>
<sequence length="860" mass="93872">MTSELRSASASANLGRTETAERAAVIDLHRIRVELDVTAAPDPAVAVFPTVTTLEFDARADATWIDFIGDSVGRVEVNGTEQPVRYDGARIRIDGLGGTSDAAAAVVVRVEALGVYSRSGEGLHRYVDPADGETYLYTQYEPADARRVMACFEQPDLKAETAFSVRAPEAWTVLSNTVPVGEHAPGAAIEFAPTRPISSYITAVAAGPYFGVRDSWTKGDGSLEIPLGVYCRASLAEHLDADEIVEVTKQGLDFFHERFGFDYPWGVYDQIFVPEYNLGAMENPGLVTFTESYVFRGAATESQREGRANTILHEMAHMWFGDLVTMRWWDDLWLKESFADFMGAFAASRATRFTDAFVTFANRRKAWAVEQDQMPTTHPIVADIPDLEAAKLNFDGITYAKGAAVLKQLVAFVGEDAFFAGARRYFADHAYGNTELNDLLVALEEASGRDLRAWSAAWLETTGLSTLELDRGSDAAEEPGARILMSDPRPHRIAVGGYALAPNSGAMIRRERVELDLVDTETPLPVDPKLLRAYDLWILNDEDLSYAKVRLDAPARAAVTGHLSAIDDPLARGLVWSALWNATRDGELPAREFLAIVAKHAGAERNVGLLETVLGNAALAVRSYVRAEHRVDAQWAQLELALQQLDAAEHGSGSQLAWARAFAAAAERDGSESERVADIMRGHEDAVPLGLALDADLRWRLLTALVATGHAGEAEIATQLASDDTGSGRAWAVRARASVPDAEVRLAAWERAWNDLELSNEHLDATIAGARAGGRDELLGELPSDPENGYFARILPAWQTRSIEIAKRLVLGLFPEAPNTDAVDAWLDANADAPGSLRRLVIEQRDRLARRIRVRAAQSA</sequence>
<dbReference type="SUPFAM" id="SSF55486">
    <property type="entry name" value="Metalloproteases ('zincins'), catalytic domain"/>
    <property type="match status" value="1"/>
</dbReference>
<evidence type="ECO:0000256" key="10">
    <source>
        <dbReference type="ARBA" id="ARBA00022833"/>
    </source>
</evidence>
<dbReference type="InterPro" id="IPR042097">
    <property type="entry name" value="Aminopeptidase_N-like_N_sf"/>
</dbReference>
<comment type="similarity">
    <text evidence="3">Belongs to the peptidase M1 family.</text>
</comment>
<feature type="domain" description="Aminopeptidase N-like N-terminal" evidence="16">
    <location>
        <begin position="117"/>
        <end position="201"/>
    </location>
</feature>
<proteinExistence type="inferred from homology"/>
<protein>
    <recommendedName>
        <fullName evidence="5">Aminopeptidase N</fullName>
        <ecNumber evidence="4">3.4.11.2</ecNumber>
    </recommendedName>
    <alternativeName>
        <fullName evidence="12">Alanine aminopeptidase</fullName>
    </alternativeName>
    <alternativeName>
        <fullName evidence="13">Lysyl aminopeptidase</fullName>
    </alternativeName>
</protein>
<evidence type="ECO:0000256" key="1">
    <source>
        <dbReference type="ARBA" id="ARBA00000098"/>
    </source>
</evidence>
<dbReference type="Pfam" id="PF01433">
    <property type="entry name" value="Peptidase_M1"/>
    <property type="match status" value="1"/>
</dbReference>
<comment type="catalytic activity">
    <reaction evidence="1">
        <text>Release of an N-terminal amino acid, Xaa-|-Yaa- from a peptide, amide or arylamide. Xaa is preferably Ala, but may be most amino acids including Pro (slow action). When a terminal hydrophobic residue is followed by a prolyl residue, the two may be released as an intact Xaa-Pro dipeptide.</text>
        <dbReference type="EC" id="3.4.11.2"/>
    </reaction>
</comment>
<dbReference type="Gene3D" id="1.10.390.10">
    <property type="entry name" value="Neutral Protease Domain 2"/>
    <property type="match status" value="1"/>
</dbReference>
<reference evidence="17 18" key="1">
    <citation type="journal article" date="2019" name="Int. J. Syst. Evol. Microbiol.">
        <title>The Global Catalogue of Microorganisms (GCM) 10K type strain sequencing project: providing services to taxonomists for standard genome sequencing and annotation.</title>
        <authorList>
            <consortium name="The Broad Institute Genomics Platform"/>
            <consortium name="The Broad Institute Genome Sequencing Center for Infectious Disease"/>
            <person name="Wu L."/>
            <person name="Ma J."/>
        </authorList>
    </citation>
    <scope>NUCLEOTIDE SEQUENCE [LARGE SCALE GENOMIC DNA]</scope>
    <source>
        <strain evidence="17 18">JCM 14736</strain>
    </source>
</reference>
<dbReference type="InterPro" id="IPR027268">
    <property type="entry name" value="Peptidase_M4/M1_CTD_sf"/>
</dbReference>
<evidence type="ECO:0000256" key="11">
    <source>
        <dbReference type="ARBA" id="ARBA00023049"/>
    </source>
</evidence>
<evidence type="ECO:0000256" key="6">
    <source>
        <dbReference type="ARBA" id="ARBA00022438"/>
    </source>
</evidence>
<evidence type="ECO:0000256" key="8">
    <source>
        <dbReference type="ARBA" id="ARBA00022723"/>
    </source>
</evidence>
<dbReference type="InterPro" id="IPR001930">
    <property type="entry name" value="Peptidase_M1"/>
</dbReference>
<keyword evidence="11" id="KW-0482">Metalloprotease</keyword>
<evidence type="ECO:0000256" key="12">
    <source>
        <dbReference type="ARBA" id="ARBA00029811"/>
    </source>
</evidence>
<comment type="caution">
    <text evidence="17">The sequence shown here is derived from an EMBL/GenBank/DDBJ whole genome shotgun (WGS) entry which is preliminary data.</text>
</comment>
<gene>
    <name evidence="17" type="primary">pepN</name>
    <name evidence="17" type="ORF">GCM10009768_25090</name>
</gene>
<evidence type="ECO:0000256" key="7">
    <source>
        <dbReference type="ARBA" id="ARBA00022670"/>
    </source>
</evidence>
<evidence type="ECO:0000256" key="13">
    <source>
        <dbReference type="ARBA" id="ARBA00031533"/>
    </source>
</evidence>
<evidence type="ECO:0000256" key="5">
    <source>
        <dbReference type="ARBA" id="ARBA00015611"/>
    </source>
</evidence>
<keyword evidence="9" id="KW-0378">Hydrolase</keyword>
<keyword evidence="8" id="KW-0479">Metal-binding</keyword>
<keyword evidence="7" id="KW-0645">Protease</keyword>
<dbReference type="EC" id="3.4.11.2" evidence="4"/>
<dbReference type="CDD" id="cd09602">
    <property type="entry name" value="M1_APN"/>
    <property type="match status" value="1"/>
</dbReference>
<dbReference type="GO" id="GO:0004177">
    <property type="term" value="F:aminopeptidase activity"/>
    <property type="evidence" value="ECO:0007669"/>
    <property type="project" value="UniProtKB-KW"/>
</dbReference>
<dbReference type="InterPro" id="IPR012778">
    <property type="entry name" value="Pept_M1_aminopeptidase"/>
</dbReference>
<feature type="domain" description="Peptidase M1 membrane alanine aminopeptidase" evidence="14">
    <location>
        <begin position="245"/>
        <end position="458"/>
    </location>
</feature>
<accession>A0ABN2LPL6</accession>
<dbReference type="InterPro" id="IPR014782">
    <property type="entry name" value="Peptidase_M1_dom"/>
</dbReference>
<feature type="domain" description="ERAP1-like C-terminal" evidence="15">
    <location>
        <begin position="537"/>
        <end position="849"/>
    </location>
</feature>
<organism evidence="17 18">
    <name type="scientific">Leucobacter iarius</name>
    <dbReference type="NCBI Taxonomy" id="333963"/>
    <lineage>
        <taxon>Bacteria</taxon>
        <taxon>Bacillati</taxon>
        <taxon>Actinomycetota</taxon>
        <taxon>Actinomycetes</taxon>
        <taxon>Micrococcales</taxon>
        <taxon>Microbacteriaceae</taxon>
        <taxon>Leucobacter</taxon>
    </lineage>
</organism>
<evidence type="ECO:0000256" key="9">
    <source>
        <dbReference type="ARBA" id="ARBA00022801"/>
    </source>
</evidence>
<dbReference type="NCBIfam" id="TIGR02412">
    <property type="entry name" value="pepN_strep_liv"/>
    <property type="match status" value="1"/>
</dbReference>
<dbReference type="EMBL" id="BAAAOB010000003">
    <property type="protein sequence ID" value="GAA1794988.1"/>
    <property type="molecule type" value="Genomic_DNA"/>
</dbReference>
<evidence type="ECO:0000256" key="2">
    <source>
        <dbReference type="ARBA" id="ARBA00001947"/>
    </source>
</evidence>
<dbReference type="Pfam" id="PF17900">
    <property type="entry name" value="Peptidase_M1_N"/>
    <property type="match status" value="1"/>
</dbReference>
<dbReference type="Pfam" id="PF11838">
    <property type="entry name" value="ERAP1_C"/>
    <property type="match status" value="1"/>
</dbReference>
<evidence type="ECO:0000313" key="17">
    <source>
        <dbReference type="EMBL" id="GAA1794988.1"/>
    </source>
</evidence>
<evidence type="ECO:0000259" key="14">
    <source>
        <dbReference type="Pfam" id="PF01433"/>
    </source>
</evidence>
<dbReference type="Proteomes" id="UP001500851">
    <property type="component" value="Unassembled WGS sequence"/>
</dbReference>
<keyword evidence="6 17" id="KW-0031">Aminopeptidase</keyword>
<evidence type="ECO:0000259" key="15">
    <source>
        <dbReference type="Pfam" id="PF11838"/>
    </source>
</evidence>
<dbReference type="PANTHER" id="PTHR11533:SF174">
    <property type="entry name" value="PUROMYCIN-SENSITIVE AMINOPEPTIDASE-RELATED"/>
    <property type="match status" value="1"/>
</dbReference>
<evidence type="ECO:0000313" key="18">
    <source>
        <dbReference type="Proteomes" id="UP001500851"/>
    </source>
</evidence>
<evidence type="ECO:0000259" key="16">
    <source>
        <dbReference type="Pfam" id="PF17900"/>
    </source>
</evidence>
<evidence type="ECO:0000256" key="4">
    <source>
        <dbReference type="ARBA" id="ARBA00012564"/>
    </source>
</evidence>
<evidence type="ECO:0000256" key="3">
    <source>
        <dbReference type="ARBA" id="ARBA00010136"/>
    </source>
</evidence>
<dbReference type="Gene3D" id="2.60.40.1730">
    <property type="entry name" value="tricorn interacting facor f3 domain"/>
    <property type="match status" value="1"/>
</dbReference>
<dbReference type="PRINTS" id="PR00756">
    <property type="entry name" value="ALADIPTASE"/>
</dbReference>
<name>A0ABN2LPL6_9MICO</name>
<dbReference type="InterPro" id="IPR045357">
    <property type="entry name" value="Aminopeptidase_N-like_N"/>
</dbReference>
<dbReference type="PANTHER" id="PTHR11533">
    <property type="entry name" value="PROTEASE M1 ZINC METALLOPROTEASE"/>
    <property type="match status" value="1"/>
</dbReference>
<keyword evidence="18" id="KW-1185">Reference proteome</keyword>
<comment type="cofactor">
    <cofactor evidence="2">
        <name>Zn(2+)</name>
        <dbReference type="ChEBI" id="CHEBI:29105"/>
    </cofactor>
</comment>
<dbReference type="InterPro" id="IPR050344">
    <property type="entry name" value="Peptidase_M1_aminopeptidases"/>
</dbReference>
<keyword evidence="10" id="KW-0862">Zinc</keyword>
<dbReference type="SUPFAM" id="SSF63737">
    <property type="entry name" value="Leukotriene A4 hydrolase N-terminal domain"/>
    <property type="match status" value="1"/>
</dbReference>